<evidence type="ECO:0000259" key="1">
    <source>
        <dbReference type="PROSITE" id="PS50035"/>
    </source>
</evidence>
<gene>
    <name evidence="2" type="ORF">CVS30_05965</name>
</gene>
<keyword evidence="3" id="KW-1185">Reference proteome</keyword>
<dbReference type="EMBL" id="QJVC01000003">
    <property type="protein sequence ID" value="PYI39489.1"/>
    <property type="molecule type" value="Genomic_DNA"/>
</dbReference>
<organism evidence="2 3">
    <name type="scientific">Arthrobacter psychrolactophilus</name>
    <dbReference type="NCBI Taxonomy" id="92442"/>
    <lineage>
        <taxon>Bacteria</taxon>
        <taxon>Bacillati</taxon>
        <taxon>Actinomycetota</taxon>
        <taxon>Actinomycetes</taxon>
        <taxon>Micrococcales</taxon>
        <taxon>Micrococcaceae</taxon>
        <taxon>Arthrobacter</taxon>
    </lineage>
</organism>
<dbReference type="AlphaFoldDB" id="A0A2V5ISG3"/>
<evidence type="ECO:0000313" key="3">
    <source>
        <dbReference type="Proteomes" id="UP000247980"/>
    </source>
</evidence>
<proteinExistence type="predicted"/>
<dbReference type="InterPro" id="IPR025202">
    <property type="entry name" value="PLD-like_dom"/>
</dbReference>
<comment type="caution">
    <text evidence="2">The sequence shown here is derived from an EMBL/GenBank/DDBJ whole genome shotgun (WGS) entry which is preliminary data.</text>
</comment>
<dbReference type="OrthoDB" id="3257334at2"/>
<dbReference type="RefSeq" id="WP_110484393.1">
    <property type="nucleotide sequence ID" value="NZ_QJVC01000003.1"/>
</dbReference>
<dbReference type="NCBIfam" id="NF038319">
    <property type="entry name" value="DISARM_DrmC_I"/>
    <property type="match status" value="1"/>
</dbReference>
<accession>A0A2V5ISG3</accession>
<dbReference type="SUPFAM" id="SSF56024">
    <property type="entry name" value="Phospholipase D/nuclease"/>
    <property type="match status" value="1"/>
</dbReference>
<sequence>MDSSVEGFEAKAEAFRQLGVLLTGTEAGLVAEALEDGESLTSAVGAIDVAKRSEISRILGTAGLRFDSELVAAVLRGVEGARSTTRAVDTLWTSPGHVFGTGALTTSLVSMVEGARQSVVCSTFNFQKTSGMWTALHDAARRPGVSVRAYIDAEASTGGRGPSADHVAEWLTPGVVLQTKPFGGKPVRNHAKFVSIDHRFLVVTSANFSWIAEYGNVELGVVIDDGHLAERVEGELRSAEPHLYEPLNGASNGRTSA</sequence>
<dbReference type="Gene3D" id="3.30.870.10">
    <property type="entry name" value="Endonuclease Chain A"/>
    <property type="match status" value="1"/>
</dbReference>
<reference evidence="2 3" key="1">
    <citation type="submission" date="2018-05" db="EMBL/GenBank/DDBJ databases">
        <title>Genetic diversity of glacier-inhabiting Cryobacterium bacteria in China and description of Cryobacterium mengkeensis sp. nov. and Arthrobacter glacialis sp. nov.</title>
        <authorList>
            <person name="Liu Q."/>
            <person name="Xin Y.-H."/>
        </authorList>
    </citation>
    <scope>NUCLEOTIDE SEQUENCE [LARGE SCALE GENOMIC DNA]</scope>
    <source>
        <strain evidence="2 3">B7</strain>
    </source>
</reference>
<dbReference type="PROSITE" id="PS50035">
    <property type="entry name" value="PLD"/>
    <property type="match status" value="1"/>
</dbReference>
<dbReference type="GO" id="GO:0006793">
    <property type="term" value="P:phosphorus metabolic process"/>
    <property type="evidence" value="ECO:0007669"/>
    <property type="project" value="UniProtKB-ARBA"/>
</dbReference>
<protein>
    <submittedName>
        <fullName evidence="2">Phospholipase</fullName>
    </submittedName>
</protein>
<name>A0A2V5ISG3_9MICC</name>
<dbReference type="Proteomes" id="UP000247980">
    <property type="component" value="Unassembled WGS sequence"/>
</dbReference>
<dbReference type="Pfam" id="PF13091">
    <property type="entry name" value="PLDc_2"/>
    <property type="match status" value="1"/>
</dbReference>
<dbReference type="InterPro" id="IPR047955">
    <property type="entry name" value="DrmC-like"/>
</dbReference>
<dbReference type="GO" id="GO:0003824">
    <property type="term" value="F:catalytic activity"/>
    <property type="evidence" value="ECO:0007669"/>
    <property type="project" value="InterPro"/>
</dbReference>
<dbReference type="InterPro" id="IPR001736">
    <property type="entry name" value="PLipase_D/transphosphatidylase"/>
</dbReference>
<evidence type="ECO:0000313" key="2">
    <source>
        <dbReference type="EMBL" id="PYI39489.1"/>
    </source>
</evidence>
<feature type="domain" description="PLD phosphodiesterase" evidence="1">
    <location>
        <begin position="185"/>
        <end position="212"/>
    </location>
</feature>